<organism evidence="9 10">
    <name type="scientific">Sphingomonas caseinilyticus</name>
    <dbReference type="NCBI Taxonomy" id="2908205"/>
    <lineage>
        <taxon>Bacteria</taxon>
        <taxon>Pseudomonadati</taxon>
        <taxon>Pseudomonadota</taxon>
        <taxon>Alphaproteobacteria</taxon>
        <taxon>Sphingomonadales</taxon>
        <taxon>Sphingomonadaceae</taxon>
        <taxon>Sphingomonas</taxon>
    </lineage>
</organism>
<keyword evidence="10" id="KW-1185">Reference proteome</keyword>
<dbReference type="Gene3D" id="3.40.50.280">
    <property type="entry name" value="Cobalamin-binding domain"/>
    <property type="match status" value="1"/>
</dbReference>
<evidence type="ECO:0000256" key="4">
    <source>
        <dbReference type="ARBA" id="ARBA00022723"/>
    </source>
</evidence>
<dbReference type="InterPro" id="IPR006098">
    <property type="entry name" value="MMCoA_mutase_a_cat"/>
</dbReference>
<dbReference type="InterPro" id="IPR006159">
    <property type="entry name" value="Acid_CoA_mut_C"/>
</dbReference>
<dbReference type="PROSITE" id="PS51332">
    <property type="entry name" value="B12_BINDING"/>
    <property type="match status" value="1"/>
</dbReference>
<evidence type="ECO:0000259" key="8">
    <source>
        <dbReference type="PROSITE" id="PS51332"/>
    </source>
</evidence>
<evidence type="ECO:0000313" key="10">
    <source>
        <dbReference type="Proteomes" id="UP001203410"/>
    </source>
</evidence>
<dbReference type="Proteomes" id="UP001203410">
    <property type="component" value="Unassembled WGS sequence"/>
</dbReference>
<name>A0ABT0RTY6_9SPHN</name>
<keyword evidence="4" id="KW-0479">Metal-binding</keyword>
<accession>A0ABT0RTY6</accession>
<evidence type="ECO:0000256" key="6">
    <source>
        <dbReference type="ARBA" id="ARBA00023285"/>
    </source>
</evidence>
<dbReference type="Pfam" id="PF01642">
    <property type="entry name" value="MM_CoA_mutase"/>
    <property type="match status" value="1"/>
</dbReference>
<dbReference type="NCBIfam" id="TIGR00641">
    <property type="entry name" value="acid_CoA_mut_N"/>
    <property type="match status" value="1"/>
</dbReference>
<dbReference type="NCBIfam" id="TIGR00640">
    <property type="entry name" value="acid_CoA_mut_C"/>
    <property type="match status" value="1"/>
</dbReference>
<feature type="compositionally biased region" description="Basic and acidic residues" evidence="7">
    <location>
        <begin position="12"/>
        <end position="27"/>
    </location>
</feature>
<gene>
    <name evidence="9" type="primary">scpA</name>
    <name evidence="9" type="ORF">LZ496_06745</name>
</gene>
<evidence type="ECO:0000256" key="3">
    <source>
        <dbReference type="ARBA" id="ARBA00022628"/>
    </source>
</evidence>
<keyword evidence="6" id="KW-0170">Cobalt</keyword>
<keyword evidence="5 9" id="KW-0413">Isomerase</keyword>
<feature type="domain" description="B12-binding" evidence="8">
    <location>
        <begin position="574"/>
        <end position="706"/>
    </location>
</feature>
<proteinExistence type="inferred from homology"/>
<dbReference type="Pfam" id="PF02310">
    <property type="entry name" value="B12-binding"/>
    <property type="match status" value="1"/>
</dbReference>
<dbReference type="RefSeq" id="WP_249903886.1">
    <property type="nucleotide sequence ID" value="NZ_JAMGBA010000002.1"/>
</dbReference>
<dbReference type="NCBIfam" id="NF006944">
    <property type="entry name" value="PRK09426.1"/>
    <property type="match status" value="1"/>
</dbReference>
<dbReference type="InterPro" id="IPR016176">
    <property type="entry name" value="Cbl-dep_enz_cat"/>
</dbReference>
<dbReference type="PANTHER" id="PTHR48101:SF4">
    <property type="entry name" value="METHYLMALONYL-COA MUTASE, MITOCHONDRIAL"/>
    <property type="match status" value="1"/>
</dbReference>
<dbReference type="Gene3D" id="3.20.20.240">
    <property type="entry name" value="Methylmalonyl-CoA mutase"/>
    <property type="match status" value="1"/>
</dbReference>
<dbReference type="GO" id="GO:0004494">
    <property type="term" value="F:methylmalonyl-CoA mutase activity"/>
    <property type="evidence" value="ECO:0007669"/>
    <property type="project" value="UniProtKB-EC"/>
</dbReference>
<reference evidence="9 10" key="1">
    <citation type="submission" date="2022-05" db="EMBL/GenBank/DDBJ databases">
        <authorList>
            <person name="Jo J.-H."/>
            <person name="Im W.-T."/>
        </authorList>
    </citation>
    <scope>NUCLEOTIDE SEQUENCE [LARGE SCALE GENOMIC DNA]</scope>
    <source>
        <strain evidence="9 10">NSE70-1</strain>
    </source>
</reference>
<comment type="similarity">
    <text evidence="2">Belongs to the methylmalonyl-CoA mutase family.</text>
</comment>
<evidence type="ECO:0000256" key="2">
    <source>
        <dbReference type="ARBA" id="ARBA00008465"/>
    </source>
</evidence>
<evidence type="ECO:0000256" key="5">
    <source>
        <dbReference type="ARBA" id="ARBA00023235"/>
    </source>
</evidence>
<dbReference type="InterPro" id="IPR006158">
    <property type="entry name" value="Cobalamin-bd"/>
</dbReference>
<dbReference type="InterPro" id="IPR036724">
    <property type="entry name" value="Cobalamin-bd_sf"/>
</dbReference>
<comment type="caution">
    <text evidence="9">The sequence shown here is derived from an EMBL/GenBank/DDBJ whole genome shotgun (WGS) entry which is preliminary data.</text>
</comment>
<dbReference type="EC" id="5.4.99.2" evidence="9"/>
<protein>
    <submittedName>
        <fullName evidence="9">Methylmalonyl-CoA mutase</fullName>
        <ecNumber evidence="9">5.4.99.2</ecNumber>
    </submittedName>
</protein>
<feature type="region of interest" description="Disordered" evidence="7">
    <location>
        <begin position="1"/>
        <end position="27"/>
    </location>
</feature>
<evidence type="ECO:0000256" key="7">
    <source>
        <dbReference type="SAM" id="MobiDB-lite"/>
    </source>
</evidence>
<dbReference type="CDD" id="cd02071">
    <property type="entry name" value="MM_CoA_mut_B12_BD"/>
    <property type="match status" value="1"/>
</dbReference>
<evidence type="ECO:0000313" key="9">
    <source>
        <dbReference type="EMBL" id="MCL6698480.1"/>
    </source>
</evidence>
<evidence type="ECO:0000256" key="1">
    <source>
        <dbReference type="ARBA" id="ARBA00001922"/>
    </source>
</evidence>
<keyword evidence="3" id="KW-0846">Cobalamin</keyword>
<dbReference type="PANTHER" id="PTHR48101">
    <property type="entry name" value="METHYLMALONYL-COA MUTASE, MITOCHONDRIAL-RELATED"/>
    <property type="match status" value="1"/>
</dbReference>
<dbReference type="EMBL" id="JAMGBA010000002">
    <property type="protein sequence ID" value="MCL6698480.1"/>
    <property type="molecule type" value="Genomic_DNA"/>
</dbReference>
<comment type="cofactor">
    <cofactor evidence="1">
        <name>adenosylcob(III)alamin</name>
        <dbReference type="ChEBI" id="CHEBI:18408"/>
    </cofactor>
</comment>
<dbReference type="CDD" id="cd03679">
    <property type="entry name" value="MM_CoA_mutase_alpha_like"/>
    <property type="match status" value="1"/>
</dbReference>
<dbReference type="InterPro" id="IPR006099">
    <property type="entry name" value="MeMalonylCoA_mutase_a/b_cat"/>
</dbReference>
<dbReference type="SUPFAM" id="SSF51703">
    <property type="entry name" value="Cobalamin (vitamin B12)-dependent enzymes"/>
    <property type="match status" value="1"/>
</dbReference>
<sequence>MTEKPTINDWKALADKESRGKDLSRETPEHIRLKNVYGPEDAAGIDSGLPGLPPYTRGPYATMYAGRPWTIRQYAGFSTAEESNAFYRRNLKAGQKGLSVAFDLATHRGYDSDHPRVAGDVGKAGVAIDSVEDMKLLFDGIPLDEMSVSMTMNGAVLPVMAFYIVAGEEQGVPREKLSGTIQNDILKEFAVRNTYIYPPEPSMRIVSDIIAYTSEEMPKFNSISISGYHMHEAGATAVQELAYTLADGMEYVRVAIADGLDVDDFAPRLSFFFGIGMNLFMEVAKLRAARTLWARIMTDLGAKTEKSKLLRTHCQTSGVSLTEQDPYNNVIRTTIEALAAVLGGTQSLHTNSFDEAIALPTDFSARIARNTQLILAEESGVTAVADPLGGSWYVEALTRELEERAWALIEEVESHGGMTKAVAEGLPKMRIEEAAAERAAKVDTGETVIVGVNRYRLENEPHLDILEVDNAKVRAGQIARLEKMRSTRDEAKARAALDLLETGARDGGNLLALSVECARARCSLGEISDALERAFGRYHTNPEPVRGIYGRRNDARWKEAVAGTSSVAERMGRKPRILVAKMGQDGHDRGANLVSSAFGDLGFEVIAGPLFQTPRESAELAVEHDVDVVGASSLAAGHKTLIPELIAALKEAGRPDIKVVAGGVIPPQDYAMLREAGVQAIFGPGTNLADAADEVLRLLGHNKPPVDEAAE</sequence>
<dbReference type="SUPFAM" id="SSF52242">
    <property type="entry name" value="Cobalamin (vitamin B12)-binding domain"/>
    <property type="match status" value="1"/>
</dbReference>